<comment type="cofactor">
    <cofactor evidence="1">
        <name>[4Fe-4S] cluster</name>
        <dbReference type="ChEBI" id="CHEBI:49883"/>
    </cofactor>
</comment>
<dbReference type="AlphaFoldDB" id="A0A1H6HBM8"/>
<reference evidence="8" key="1">
    <citation type="submission" date="2016-10" db="EMBL/GenBank/DDBJ databases">
        <authorList>
            <person name="Varghese N."/>
            <person name="Submissions S."/>
        </authorList>
    </citation>
    <scope>NUCLEOTIDE SEQUENCE [LARGE SCALE GENOMIC DNA]</scope>
    <source>
        <strain evidence="8">DSM 13234</strain>
    </source>
</reference>
<dbReference type="SUPFAM" id="SSF102114">
    <property type="entry name" value="Radical SAM enzymes"/>
    <property type="match status" value="1"/>
</dbReference>
<dbReference type="InterPro" id="IPR058240">
    <property type="entry name" value="rSAM_sf"/>
</dbReference>
<dbReference type="Proteomes" id="UP000182983">
    <property type="component" value="Unassembled WGS sequence"/>
</dbReference>
<proteinExistence type="predicted"/>
<dbReference type="CDD" id="cd01335">
    <property type="entry name" value="Radical_SAM"/>
    <property type="match status" value="1"/>
</dbReference>
<dbReference type="InterPro" id="IPR050377">
    <property type="entry name" value="Radical_SAM_PqqE_MftC-like"/>
</dbReference>
<dbReference type="InterPro" id="IPR013785">
    <property type="entry name" value="Aldolase_TIM"/>
</dbReference>
<protein>
    <recommendedName>
        <fullName evidence="6">Radical SAM core domain-containing protein</fullName>
    </recommendedName>
</protein>
<dbReference type="OrthoDB" id="9792276at2"/>
<dbReference type="PANTHER" id="PTHR11228">
    <property type="entry name" value="RADICAL SAM DOMAIN PROTEIN"/>
    <property type="match status" value="1"/>
</dbReference>
<organism evidence="7 8">
    <name type="scientific">Magnetospirillum fulvum</name>
    <name type="common">Rhodospirillum fulvum</name>
    <dbReference type="NCBI Taxonomy" id="1082"/>
    <lineage>
        <taxon>Bacteria</taxon>
        <taxon>Pseudomonadati</taxon>
        <taxon>Pseudomonadota</taxon>
        <taxon>Alphaproteobacteria</taxon>
        <taxon>Rhodospirillales</taxon>
        <taxon>Rhodospirillaceae</taxon>
        <taxon>Magnetospirillum</taxon>
    </lineage>
</organism>
<evidence type="ECO:0000313" key="7">
    <source>
        <dbReference type="EMBL" id="SEH32876.1"/>
    </source>
</evidence>
<dbReference type="Gene3D" id="3.20.20.70">
    <property type="entry name" value="Aldolase class I"/>
    <property type="match status" value="1"/>
</dbReference>
<dbReference type="PANTHER" id="PTHR11228:SF7">
    <property type="entry name" value="PQQA PEPTIDE CYCLASE"/>
    <property type="match status" value="1"/>
</dbReference>
<dbReference type="RefSeq" id="WP_074766782.1">
    <property type="nucleotide sequence ID" value="NZ_FNWO01000004.1"/>
</dbReference>
<dbReference type="GO" id="GO:0046872">
    <property type="term" value="F:metal ion binding"/>
    <property type="evidence" value="ECO:0007669"/>
    <property type="project" value="UniProtKB-KW"/>
</dbReference>
<evidence type="ECO:0000259" key="6">
    <source>
        <dbReference type="Pfam" id="PF04055"/>
    </source>
</evidence>
<keyword evidence="8" id="KW-1185">Reference proteome</keyword>
<dbReference type="GO" id="GO:0003824">
    <property type="term" value="F:catalytic activity"/>
    <property type="evidence" value="ECO:0007669"/>
    <property type="project" value="InterPro"/>
</dbReference>
<dbReference type="SFLD" id="SFLDG01067">
    <property type="entry name" value="SPASM/twitch_domain_containing"/>
    <property type="match status" value="1"/>
</dbReference>
<keyword evidence="5" id="KW-0411">Iron-sulfur</keyword>
<dbReference type="SFLD" id="SFLDS00029">
    <property type="entry name" value="Radical_SAM"/>
    <property type="match status" value="1"/>
</dbReference>
<dbReference type="Pfam" id="PF04055">
    <property type="entry name" value="Radical_SAM"/>
    <property type="match status" value="1"/>
</dbReference>
<gene>
    <name evidence="7" type="ORF">SAMN04244559_01345</name>
</gene>
<evidence type="ECO:0000256" key="2">
    <source>
        <dbReference type="ARBA" id="ARBA00022691"/>
    </source>
</evidence>
<dbReference type="InterPro" id="IPR007197">
    <property type="entry name" value="rSAM"/>
</dbReference>
<sequence>MPETMPRPGLDLLVVWVTTRCQLSCRACYLSAGPVGEDLDPALAGRAIAALGLAPGAQLQIAGGEPGLVPDIVDQVAFLARAAGAGRIAIQTNGLAIDDRFIALVRRHRLGVGVSLDGPPPLNDRVRGQTARVLAGLHRLEAEGIAFGVTVTLSAETLPGLVDLALMLGGFAMARSLGLDILRPLGRGADIALPRPADLAGSYRALVEALDWVNRRRQRPLVLREAGMVGCGPSESYCAAERGRAAVLVPGGGLWPCSSLVGRDGFSLGTVDRPDLSGSALRPSRTLCGSCAVSGCRGRCPARAIVSSAASALDCVLRRAAHHPSASETIRVPA</sequence>
<name>A0A1H6HBM8_MAGFU</name>
<evidence type="ECO:0000256" key="3">
    <source>
        <dbReference type="ARBA" id="ARBA00022723"/>
    </source>
</evidence>
<dbReference type="GO" id="GO:0051536">
    <property type="term" value="F:iron-sulfur cluster binding"/>
    <property type="evidence" value="ECO:0007669"/>
    <property type="project" value="UniProtKB-KW"/>
</dbReference>
<accession>A0A1H6HBM8</accession>
<keyword evidence="3" id="KW-0479">Metal-binding</keyword>
<evidence type="ECO:0000313" key="8">
    <source>
        <dbReference type="Proteomes" id="UP000182983"/>
    </source>
</evidence>
<evidence type="ECO:0000256" key="4">
    <source>
        <dbReference type="ARBA" id="ARBA00023004"/>
    </source>
</evidence>
<keyword evidence="4" id="KW-0408">Iron</keyword>
<dbReference type="EMBL" id="FNWO01000004">
    <property type="protein sequence ID" value="SEH32876.1"/>
    <property type="molecule type" value="Genomic_DNA"/>
</dbReference>
<feature type="domain" description="Radical SAM core" evidence="6">
    <location>
        <begin position="17"/>
        <end position="153"/>
    </location>
</feature>
<evidence type="ECO:0000256" key="1">
    <source>
        <dbReference type="ARBA" id="ARBA00001966"/>
    </source>
</evidence>
<evidence type="ECO:0000256" key="5">
    <source>
        <dbReference type="ARBA" id="ARBA00023014"/>
    </source>
</evidence>
<keyword evidence="2" id="KW-0949">S-adenosyl-L-methionine</keyword>